<evidence type="ECO:0000256" key="3">
    <source>
        <dbReference type="ARBA" id="ARBA00022989"/>
    </source>
</evidence>
<sequence length="687" mass="75725">MDVTAGTIGRFWSLRWLTTNPSRLWKRYVVAIGLIVLLLIGSQVAHTMTLTETARDASVINLSGRQRMLSQRILYLATQLELSQDSPTAAMLTDAVGEFENAHNRLVGIAMESPQLSEFFAVGTPERLDARARDYVNTARAIIQSPLDPQVLHPLLEDLKAFGTFELLRDLNTAVQLFEEDANDRAERLSQLQEATLILAILTIIIEAVLIFWPAQISINRALDGLESRNRDIVKSNEALQELTQRLSFAAHHDSLTGVANRKKLKEELSERLAKIDHDKRSICVMHLDLDRFKEVNDTLGHIVGDSVLSRAAEIMAYTVHDDDIVARVGGDEFVIVMDMPRAAGVKRAMEIAETLIRRICEPMMLDDAMVTVGTSIGIAFSSEQEAEADLLIGNADIALYEAKRDGKGVARLFTRSMREGVEQRHNMIQDIHEGLEKGQFIPFFQPQVSFDTGELIGFEVLARWDHPKYGLLPPADFIPLAEEIGVIDQIDMQVAIAGLDGLNKIRARGLKVPKLSINVAARSLRLGTYRDDLHKALKERGLSPSDIVVEVLETTLIEGKDDPAYQMIGDLASDGFDIYIDDFGTGYASLASLAQLDLSGMKIDKSLVANPEDRRANQVIAAVSSLADGLGLTIVAEGVETPQTYSALKRMKCHVAQGYGIGVPMSQDDAIGWMADYGASPQQLAD</sequence>
<accession>A0A1M5LF89</accession>
<gene>
    <name evidence="8" type="ORF">SAMN05444003_0258</name>
</gene>
<dbReference type="FunFam" id="3.30.70.270:FF:000001">
    <property type="entry name" value="Diguanylate cyclase domain protein"/>
    <property type="match status" value="1"/>
</dbReference>
<dbReference type="InterPro" id="IPR029787">
    <property type="entry name" value="Nucleotide_cyclase"/>
</dbReference>
<protein>
    <submittedName>
        <fullName evidence="8">Diguanylate cyclase (GGDEF) domain-containing protein</fullName>
    </submittedName>
</protein>
<comment type="subcellular location">
    <subcellularLocation>
        <location evidence="1">Membrane</location>
        <topology evidence="1">Multi-pass membrane protein</topology>
    </subcellularLocation>
</comment>
<dbReference type="PROSITE" id="PS50883">
    <property type="entry name" value="EAL"/>
    <property type="match status" value="1"/>
</dbReference>
<dbReference type="InterPro" id="IPR029095">
    <property type="entry name" value="NarX-like_N"/>
</dbReference>
<evidence type="ECO:0000313" key="9">
    <source>
        <dbReference type="Proteomes" id="UP000184074"/>
    </source>
</evidence>
<keyword evidence="9" id="KW-1185">Reference proteome</keyword>
<dbReference type="InterPro" id="IPR000160">
    <property type="entry name" value="GGDEF_dom"/>
</dbReference>
<evidence type="ECO:0000259" key="6">
    <source>
        <dbReference type="PROSITE" id="PS50883"/>
    </source>
</evidence>
<dbReference type="Proteomes" id="UP000184074">
    <property type="component" value="Unassembled WGS sequence"/>
</dbReference>
<dbReference type="Pfam" id="PF00563">
    <property type="entry name" value="EAL"/>
    <property type="match status" value="1"/>
</dbReference>
<dbReference type="NCBIfam" id="TIGR00254">
    <property type="entry name" value="GGDEF"/>
    <property type="match status" value="1"/>
</dbReference>
<dbReference type="SMART" id="SM00267">
    <property type="entry name" value="GGDEF"/>
    <property type="match status" value="1"/>
</dbReference>
<dbReference type="Pfam" id="PF00990">
    <property type="entry name" value="GGDEF"/>
    <property type="match status" value="1"/>
</dbReference>
<dbReference type="GO" id="GO:0016020">
    <property type="term" value="C:membrane"/>
    <property type="evidence" value="ECO:0007669"/>
    <property type="project" value="UniProtKB-SubCell"/>
</dbReference>
<keyword evidence="2 5" id="KW-0812">Transmembrane</keyword>
<evidence type="ECO:0000256" key="4">
    <source>
        <dbReference type="ARBA" id="ARBA00023136"/>
    </source>
</evidence>
<dbReference type="CDD" id="cd01948">
    <property type="entry name" value="EAL"/>
    <property type="match status" value="1"/>
</dbReference>
<feature type="transmembrane region" description="Helical" evidence="5">
    <location>
        <begin position="195"/>
        <end position="213"/>
    </location>
</feature>
<dbReference type="Gene3D" id="3.20.20.450">
    <property type="entry name" value="EAL domain"/>
    <property type="match status" value="1"/>
</dbReference>
<dbReference type="SUPFAM" id="SSF55073">
    <property type="entry name" value="Nucleotide cyclase"/>
    <property type="match status" value="1"/>
</dbReference>
<dbReference type="InterPro" id="IPR001633">
    <property type="entry name" value="EAL_dom"/>
</dbReference>
<feature type="domain" description="EAL" evidence="6">
    <location>
        <begin position="425"/>
        <end position="679"/>
    </location>
</feature>
<dbReference type="PROSITE" id="PS50887">
    <property type="entry name" value="GGDEF"/>
    <property type="match status" value="1"/>
</dbReference>
<dbReference type="Pfam" id="PF13675">
    <property type="entry name" value="PilJ"/>
    <property type="match status" value="1"/>
</dbReference>
<dbReference type="Gene3D" id="3.30.70.270">
    <property type="match status" value="1"/>
</dbReference>
<dbReference type="SMART" id="SM00052">
    <property type="entry name" value="EAL"/>
    <property type="match status" value="1"/>
</dbReference>
<dbReference type="GO" id="GO:0003824">
    <property type="term" value="F:catalytic activity"/>
    <property type="evidence" value="ECO:0007669"/>
    <property type="project" value="UniProtKB-ARBA"/>
</dbReference>
<dbReference type="InterPro" id="IPR052155">
    <property type="entry name" value="Biofilm_reg_signaling"/>
</dbReference>
<proteinExistence type="predicted"/>
<organism evidence="8 9">
    <name type="scientific">Cognatiyoonia sediminum</name>
    <dbReference type="NCBI Taxonomy" id="1508389"/>
    <lineage>
        <taxon>Bacteria</taxon>
        <taxon>Pseudomonadati</taxon>
        <taxon>Pseudomonadota</taxon>
        <taxon>Alphaproteobacteria</taxon>
        <taxon>Rhodobacterales</taxon>
        <taxon>Paracoccaceae</taxon>
        <taxon>Cognatiyoonia</taxon>
    </lineage>
</organism>
<dbReference type="SUPFAM" id="SSF141868">
    <property type="entry name" value="EAL domain-like"/>
    <property type="match status" value="1"/>
</dbReference>
<dbReference type="InterPro" id="IPR035919">
    <property type="entry name" value="EAL_sf"/>
</dbReference>
<dbReference type="InterPro" id="IPR043128">
    <property type="entry name" value="Rev_trsase/Diguanyl_cyclase"/>
</dbReference>
<name>A0A1M5LF89_9RHOB</name>
<reference evidence="8 9" key="1">
    <citation type="submission" date="2016-11" db="EMBL/GenBank/DDBJ databases">
        <authorList>
            <person name="Jaros S."/>
            <person name="Januszkiewicz K."/>
            <person name="Wedrychowicz H."/>
        </authorList>
    </citation>
    <scope>NUCLEOTIDE SEQUENCE [LARGE SCALE GENOMIC DNA]</scope>
    <source>
        <strain evidence="8 9">DSM 28715</strain>
    </source>
</reference>
<evidence type="ECO:0000256" key="2">
    <source>
        <dbReference type="ARBA" id="ARBA00022692"/>
    </source>
</evidence>
<evidence type="ECO:0000259" key="7">
    <source>
        <dbReference type="PROSITE" id="PS50887"/>
    </source>
</evidence>
<dbReference type="AlphaFoldDB" id="A0A1M5LF89"/>
<evidence type="ECO:0000313" key="8">
    <source>
        <dbReference type="EMBL" id="SHG63668.1"/>
    </source>
</evidence>
<dbReference type="CDD" id="cd01949">
    <property type="entry name" value="GGDEF"/>
    <property type="match status" value="1"/>
</dbReference>
<dbReference type="EMBL" id="FQXB01000001">
    <property type="protein sequence ID" value="SHG63668.1"/>
    <property type="molecule type" value="Genomic_DNA"/>
</dbReference>
<keyword evidence="4 5" id="KW-0472">Membrane</keyword>
<feature type="domain" description="GGDEF" evidence="7">
    <location>
        <begin position="281"/>
        <end position="416"/>
    </location>
</feature>
<dbReference type="PANTHER" id="PTHR44757:SF2">
    <property type="entry name" value="BIOFILM ARCHITECTURE MAINTENANCE PROTEIN MBAA"/>
    <property type="match status" value="1"/>
</dbReference>
<dbReference type="PANTHER" id="PTHR44757">
    <property type="entry name" value="DIGUANYLATE CYCLASE DGCP"/>
    <property type="match status" value="1"/>
</dbReference>
<evidence type="ECO:0000256" key="1">
    <source>
        <dbReference type="ARBA" id="ARBA00004141"/>
    </source>
</evidence>
<feature type="transmembrane region" description="Helical" evidence="5">
    <location>
        <begin position="25"/>
        <end position="45"/>
    </location>
</feature>
<evidence type="ECO:0000256" key="5">
    <source>
        <dbReference type="SAM" id="Phobius"/>
    </source>
</evidence>
<keyword evidence="3 5" id="KW-1133">Transmembrane helix</keyword>
<dbReference type="STRING" id="1508389.SAMN05444003_0258"/>